<accession>A0ABN9W5R8</accession>
<evidence type="ECO:0000313" key="3">
    <source>
        <dbReference type="Proteomes" id="UP001189429"/>
    </source>
</evidence>
<keyword evidence="3" id="KW-1185">Reference proteome</keyword>
<gene>
    <name evidence="2" type="ORF">PCOR1329_LOCUS63948</name>
</gene>
<comment type="caution">
    <text evidence="2">The sequence shown here is derived from an EMBL/GenBank/DDBJ whole genome shotgun (WGS) entry which is preliminary data.</text>
</comment>
<dbReference type="EMBL" id="CAUYUJ010018136">
    <property type="protein sequence ID" value="CAK0880955.1"/>
    <property type="molecule type" value="Genomic_DNA"/>
</dbReference>
<feature type="region of interest" description="Disordered" evidence="1">
    <location>
        <begin position="131"/>
        <end position="153"/>
    </location>
</feature>
<dbReference type="Proteomes" id="UP001189429">
    <property type="component" value="Unassembled WGS sequence"/>
</dbReference>
<evidence type="ECO:0000313" key="2">
    <source>
        <dbReference type="EMBL" id="CAK0880955.1"/>
    </source>
</evidence>
<reference evidence="2" key="1">
    <citation type="submission" date="2023-10" db="EMBL/GenBank/DDBJ databases">
        <authorList>
            <person name="Chen Y."/>
            <person name="Shah S."/>
            <person name="Dougan E. K."/>
            <person name="Thang M."/>
            <person name="Chan C."/>
        </authorList>
    </citation>
    <scope>NUCLEOTIDE SEQUENCE [LARGE SCALE GENOMIC DNA]</scope>
</reference>
<evidence type="ECO:0000256" key="1">
    <source>
        <dbReference type="SAM" id="MobiDB-lite"/>
    </source>
</evidence>
<name>A0ABN9W5R8_9DINO</name>
<protein>
    <submittedName>
        <fullName evidence="2">Uncharacterized protein</fullName>
    </submittedName>
</protein>
<feature type="non-terminal residue" evidence="2">
    <location>
        <position position="1"/>
    </location>
</feature>
<sequence length="345" mass="37543">STPCSSSTDSKIDTLIGNMEMLSQLVANQTVDMNSIKEACKVSADRCAALTDQMTLISREYHSRHQELQASVTASLNALDYRMGVLENCGGDSHMSDAADPTLTSKVIAIEGSLSELLDRQRASEAHIAALQSPPTPPASPSPRRTTTNQQNAQDQTCKLVLLGFTRPMLASDLKLIGNSCVHTFAPAQSAAKIIVRGFDMSKKVSLHFETALDASSFLDNFNRTNGSWSVADPLHTGVQLSLRLRRDLDFQGRQLFLSLGRVRRHLTDLMRNRGFEVGSSGLGGCVYILRGPHDPVPAVNISVCDSGAVTTEIVRDTLIEFGIPQHAAALEEAAQVQLRRPFRR</sequence>
<organism evidence="2 3">
    <name type="scientific">Prorocentrum cordatum</name>
    <dbReference type="NCBI Taxonomy" id="2364126"/>
    <lineage>
        <taxon>Eukaryota</taxon>
        <taxon>Sar</taxon>
        <taxon>Alveolata</taxon>
        <taxon>Dinophyceae</taxon>
        <taxon>Prorocentrales</taxon>
        <taxon>Prorocentraceae</taxon>
        <taxon>Prorocentrum</taxon>
    </lineage>
</organism>
<feature type="compositionally biased region" description="Low complexity" evidence="1">
    <location>
        <begin position="142"/>
        <end position="153"/>
    </location>
</feature>
<proteinExistence type="predicted"/>